<protein>
    <submittedName>
        <fullName evidence="2">Uncharacterized protein</fullName>
    </submittedName>
</protein>
<comment type="caution">
    <text evidence="2">The sequence shown here is derived from an EMBL/GenBank/DDBJ whole genome shotgun (WGS) entry which is preliminary data.</text>
</comment>
<evidence type="ECO:0000313" key="2">
    <source>
        <dbReference type="EMBL" id="EXF78263.1"/>
    </source>
</evidence>
<evidence type="ECO:0000256" key="1">
    <source>
        <dbReference type="SAM" id="MobiDB-lite"/>
    </source>
</evidence>
<gene>
    <name evidence="2" type="ORF">CFIO01_00258</name>
</gene>
<dbReference type="Proteomes" id="UP000020467">
    <property type="component" value="Unassembled WGS sequence"/>
</dbReference>
<evidence type="ECO:0000313" key="3">
    <source>
        <dbReference type="Proteomes" id="UP000020467"/>
    </source>
</evidence>
<dbReference type="OrthoDB" id="4850761at2759"/>
<dbReference type="eggNOG" id="ENOG502RA8B">
    <property type="taxonomic scope" value="Eukaryota"/>
</dbReference>
<sequence>MIGRAETTSEPTIMVCCMDESIRSRVKNELRANATLRACREFLVHGLPHPLEQLRPAQPLARTNDSWDYNEEECYSTSPLDDVFSPTVSLSLGRRLSRPQSDSATAFWATGGIFLQIDGACFQFTAEHGPNDIHKNQDPLPGPATDHDNYSINGSDDDDEVEESPATFDLLSQGSITPKRSSFSQRSFSINQSESSFCDNESSNAEDWIGQEDTEPVLRTSENHKSQTRSEFDDMLDLKASKKVGVITIRASEGSSPELDYALVLTPPPGVSDPVNNFKVSVGIPEKSLKVLQYDSASRGKKSIVIAGGPGSVRTGVRQPGTTLFKRADLSSFQNLEAVQLNDSEFSFGDSGAAVLDQESGVFYGHIISGCPGTGIGYLVPAAEVFQDLASMGYHAVVAQNDNRTFASEVARSENWPNGHFFAPKMSSRDASTQTEDILLPTPPLSQTGSDVDYPHTCISQYHHKVELELDDSTSRWPTLSSPKRAILIAWFNDRFLDDVRNKPAEDVWAMFYNYCGNLASHKIKKVGDICRSVTLESLKSSASKESTIWLDEREHRSLQTRSSLGILTASELFERRMLKRFGESGYVDADRRVVFVQNPDSWSILSLAITCSKAEQEGVAEAIYRHVAFRPHFGVAIRMPVFVLGSRKGPGNSHSSGGGGGRDEIRQATDLSFLFPSQLRSHGASIPQFLYERHLSLLVTGFDEFRWTAYCLADSFSEDEENLRNIANYTNRELLTDPVSCGKLPIGALWDPREYFLTILRIRLRQFESEWARTTNFLERAVENQLQDGIRTTRDPAEQHSELEAQARLGRTEALIIQLWHTVSGTLEAWERFQEGHLEYVARHWECEETRALLARDEKSVSTQVLSGATICNTADHQTRHGAVNSNSHEHFCVIHATFPKRLYLEHQYHTSSPLMAGAFALDNGHRRADDALRARRHDWDTRYCKKHECGSLHLAAKQLQSNPGQDMEIGNADPSHFDLRGGVFTIAAGFFEAQESQSYNARVFSSIQHMTSIKGSCFILIQEITFNSCL</sequence>
<dbReference type="EMBL" id="JARH01000655">
    <property type="protein sequence ID" value="EXF78263.1"/>
    <property type="molecule type" value="Genomic_DNA"/>
</dbReference>
<organism evidence="2 3">
    <name type="scientific">Colletotrichum fioriniae PJ7</name>
    <dbReference type="NCBI Taxonomy" id="1445577"/>
    <lineage>
        <taxon>Eukaryota</taxon>
        <taxon>Fungi</taxon>
        <taxon>Dikarya</taxon>
        <taxon>Ascomycota</taxon>
        <taxon>Pezizomycotina</taxon>
        <taxon>Sordariomycetes</taxon>
        <taxon>Hypocreomycetidae</taxon>
        <taxon>Glomerellales</taxon>
        <taxon>Glomerellaceae</taxon>
        <taxon>Colletotrichum</taxon>
        <taxon>Colletotrichum acutatum species complex</taxon>
    </lineage>
</organism>
<dbReference type="KEGG" id="cfj:CFIO01_00258"/>
<name>A0A010S144_9PEZI</name>
<dbReference type="HOGENOM" id="CLU_294054_0_0_1"/>
<accession>A0A010S144</accession>
<proteinExistence type="predicted"/>
<keyword evidence="3" id="KW-1185">Reference proteome</keyword>
<reference evidence="2 3" key="1">
    <citation type="submission" date="2014-02" db="EMBL/GenBank/DDBJ databases">
        <title>The genome sequence of Colletotrichum fioriniae PJ7.</title>
        <authorList>
            <person name="Baroncelli R."/>
            <person name="Thon M.R."/>
        </authorList>
    </citation>
    <scope>NUCLEOTIDE SEQUENCE [LARGE SCALE GENOMIC DNA]</scope>
    <source>
        <strain evidence="2 3">PJ7</strain>
    </source>
</reference>
<feature type="region of interest" description="Disordered" evidence="1">
    <location>
        <begin position="130"/>
        <end position="164"/>
    </location>
</feature>
<dbReference type="AlphaFoldDB" id="A0A010S144"/>